<keyword evidence="5" id="KW-1185">Reference proteome</keyword>
<dbReference type="Pfam" id="PF00505">
    <property type="entry name" value="HMG_box"/>
    <property type="match status" value="1"/>
</dbReference>
<dbReference type="PROSITE" id="PS50118">
    <property type="entry name" value="HMG_BOX_2"/>
    <property type="match status" value="1"/>
</dbReference>
<feature type="compositionally biased region" description="Basic and acidic residues" evidence="2">
    <location>
        <begin position="168"/>
        <end position="182"/>
    </location>
</feature>
<keyword evidence="1" id="KW-0238">DNA-binding</keyword>
<feature type="compositionally biased region" description="Polar residues" evidence="2">
    <location>
        <begin position="129"/>
        <end position="145"/>
    </location>
</feature>
<accession>A0A673UQL2</accession>
<dbReference type="Ensembl" id="ENSSSUT00005026990.1">
    <property type="protein sequence ID" value="ENSSSUP00005023567.1"/>
    <property type="gene ID" value="ENSSSUG00005015338.1"/>
</dbReference>
<feature type="region of interest" description="Disordered" evidence="2">
    <location>
        <begin position="117"/>
        <end position="182"/>
    </location>
</feature>
<reference evidence="4 5" key="1">
    <citation type="submission" date="2019-05" db="EMBL/GenBank/DDBJ databases">
        <title>A Chromosome-scale Meerkat (S. suricatta) Genome Assembly.</title>
        <authorList>
            <person name="Dudchenko O."/>
            <person name="Lieberman Aiden E."/>
            <person name="Tung J."/>
            <person name="Barreiro L.B."/>
            <person name="Clutton-Brock T.H."/>
        </authorList>
    </citation>
    <scope>NUCLEOTIDE SEQUENCE [LARGE SCALE GENOMIC DNA]</scope>
</reference>
<evidence type="ECO:0000313" key="4">
    <source>
        <dbReference type="Ensembl" id="ENSSSUP00005023567.1"/>
    </source>
</evidence>
<dbReference type="AlphaFoldDB" id="A0A673UQL2"/>
<dbReference type="InterPro" id="IPR036910">
    <property type="entry name" value="HMG_box_dom_sf"/>
</dbReference>
<evidence type="ECO:0000259" key="3">
    <source>
        <dbReference type="PROSITE" id="PS50118"/>
    </source>
</evidence>
<dbReference type="SUPFAM" id="SSF47095">
    <property type="entry name" value="HMG-box"/>
    <property type="match status" value="1"/>
</dbReference>
<dbReference type="InterPro" id="IPR009071">
    <property type="entry name" value="HMG_box_dom"/>
</dbReference>
<feature type="region of interest" description="Disordered" evidence="2">
    <location>
        <begin position="1"/>
        <end position="57"/>
    </location>
</feature>
<dbReference type="PANTHER" id="PTHR46232:SF1">
    <property type="entry name" value="SWI_SNF-RELATED MATRIX-ASSOCIATED ACTIN-DEPENDENT REGULATOR OF CHROMATIN SUBFAMILY E MEMBER 1"/>
    <property type="match status" value="1"/>
</dbReference>
<keyword evidence="1" id="KW-0539">Nucleus</keyword>
<dbReference type="PANTHER" id="PTHR46232">
    <property type="entry name" value="SMARCE1 REGULATOR OF CHROMATIN"/>
    <property type="match status" value="1"/>
</dbReference>
<dbReference type="Gene3D" id="1.10.30.10">
    <property type="entry name" value="High mobility group box domain"/>
    <property type="match status" value="1"/>
</dbReference>
<evidence type="ECO:0000256" key="1">
    <source>
        <dbReference type="PROSITE-ProRule" id="PRU00267"/>
    </source>
</evidence>
<sequence>MPSAPGSGGYNPQSARQQPLQAGGDPGTRSRVTASSGVTIPKPPKPPDKPLVPYRGYSREVRDQVKASNPDLTLWEIGRIIGGRWRDLTDEEKQEYLNEYEAYHDSPAYFAYIKAKSHAEAALEEESRQGQARTETGEPSTSTQPAEDPHDYDDAKTRSGTSSNRGETPGKEEEIPGKHRFT</sequence>
<feature type="compositionally biased region" description="Polar residues" evidence="2">
    <location>
        <begin position="10"/>
        <end position="20"/>
    </location>
</feature>
<protein>
    <recommendedName>
        <fullName evidence="3">HMG box domain-containing protein</fullName>
    </recommendedName>
</protein>
<evidence type="ECO:0000313" key="5">
    <source>
        <dbReference type="Proteomes" id="UP000472268"/>
    </source>
</evidence>
<feature type="compositionally biased region" description="Basic and acidic residues" evidence="2">
    <location>
        <begin position="147"/>
        <end position="157"/>
    </location>
</feature>
<dbReference type="GO" id="GO:0016922">
    <property type="term" value="F:nuclear receptor binding"/>
    <property type="evidence" value="ECO:0007669"/>
    <property type="project" value="TreeGrafter"/>
</dbReference>
<dbReference type="OMA" id="YVNIQPA"/>
<dbReference type="CDD" id="cd21983">
    <property type="entry name" value="HMG-box_SMARCE1"/>
    <property type="match status" value="1"/>
</dbReference>
<name>A0A673UQL2_SURSU</name>
<proteinExistence type="predicted"/>
<dbReference type="GO" id="GO:0016514">
    <property type="term" value="C:SWI/SNF complex"/>
    <property type="evidence" value="ECO:0007669"/>
    <property type="project" value="TreeGrafter"/>
</dbReference>
<organism evidence="4 5">
    <name type="scientific">Suricata suricatta</name>
    <name type="common">Meerkat</name>
    <dbReference type="NCBI Taxonomy" id="37032"/>
    <lineage>
        <taxon>Eukaryota</taxon>
        <taxon>Metazoa</taxon>
        <taxon>Chordata</taxon>
        <taxon>Craniata</taxon>
        <taxon>Vertebrata</taxon>
        <taxon>Euteleostomi</taxon>
        <taxon>Mammalia</taxon>
        <taxon>Eutheria</taxon>
        <taxon>Laurasiatheria</taxon>
        <taxon>Carnivora</taxon>
        <taxon>Feliformia</taxon>
        <taxon>Herpestidae</taxon>
        <taxon>Suricata</taxon>
    </lineage>
</organism>
<feature type="DNA-binding region" description="HMG box" evidence="1">
    <location>
        <begin position="47"/>
        <end position="101"/>
    </location>
</feature>
<reference evidence="4" key="3">
    <citation type="submission" date="2025-09" db="UniProtKB">
        <authorList>
            <consortium name="Ensembl"/>
        </authorList>
    </citation>
    <scope>IDENTIFICATION</scope>
</reference>
<reference evidence="4" key="2">
    <citation type="submission" date="2025-08" db="UniProtKB">
        <authorList>
            <consortium name="Ensembl"/>
        </authorList>
    </citation>
    <scope>IDENTIFICATION</scope>
</reference>
<dbReference type="GO" id="GO:0045892">
    <property type="term" value="P:negative regulation of DNA-templated transcription"/>
    <property type="evidence" value="ECO:0007669"/>
    <property type="project" value="TreeGrafter"/>
</dbReference>
<feature type="compositionally biased region" description="Basic and acidic residues" evidence="2">
    <location>
        <begin position="117"/>
        <end position="128"/>
    </location>
</feature>
<dbReference type="GO" id="GO:0031492">
    <property type="term" value="F:nucleosomal DNA binding"/>
    <property type="evidence" value="ECO:0007669"/>
    <property type="project" value="TreeGrafter"/>
</dbReference>
<dbReference type="SMART" id="SM00398">
    <property type="entry name" value="HMG"/>
    <property type="match status" value="1"/>
</dbReference>
<evidence type="ECO:0000256" key="2">
    <source>
        <dbReference type="SAM" id="MobiDB-lite"/>
    </source>
</evidence>
<feature type="domain" description="HMG box" evidence="3">
    <location>
        <begin position="47"/>
        <end position="101"/>
    </location>
</feature>
<dbReference type="Proteomes" id="UP000472268">
    <property type="component" value="Chromosome 4"/>
</dbReference>